<proteinExistence type="predicted"/>
<sequence length="64" mass="7254">MKEDPRLNCGGLSSSRKHSKHTPVSRLKTSRISEPNTPIFPDLPDDIVDEMLAELREEENVAHE</sequence>
<reference evidence="2" key="1">
    <citation type="submission" date="2021-01" db="EMBL/GenBank/DDBJ databases">
        <title>Modified the classification status of verrucomicrobia.</title>
        <authorList>
            <person name="Feng X."/>
        </authorList>
    </citation>
    <scope>NUCLEOTIDE SEQUENCE</scope>
    <source>
        <strain evidence="2">KCTC 13126</strain>
    </source>
</reference>
<dbReference type="EMBL" id="JAENIL010000019">
    <property type="protein sequence ID" value="MBK1877545.1"/>
    <property type="molecule type" value="Genomic_DNA"/>
</dbReference>
<accession>A0A934RXZ9</accession>
<protein>
    <submittedName>
        <fullName evidence="2">Uncharacterized protein</fullName>
    </submittedName>
</protein>
<organism evidence="2 3">
    <name type="scientific">Pelagicoccus mobilis</name>
    <dbReference type="NCBI Taxonomy" id="415221"/>
    <lineage>
        <taxon>Bacteria</taxon>
        <taxon>Pseudomonadati</taxon>
        <taxon>Verrucomicrobiota</taxon>
        <taxon>Opitutia</taxon>
        <taxon>Puniceicoccales</taxon>
        <taxon>Pelagicoccaceae</taxon>
        <taxon>Pelagicoccus</taxon>
    </lineage>
</organism>
<dbReference type="RefSeq" id="WP_200355757.1">
    <property type="nucleotide sequence ID" value="NZ_JAENIL010000019.1"/>
</dbReference>
<dbReference type="Proteomes" id="UP000617628">
    <property type="component" value="Unassembled WGS sequence"/>
</dbReference>
<evidence type="ECO:0000256" key="1">
    <source>
        <dbReference type="SAM" id="MobiDB-lite"/>
    </source>
</evidence>
<evidence type="ECO:0000313" key="2">
    <source>
        <dbReference type="EMBL" id="MBK1877545.1"/>
    </source>
</evidence>
<comment type="caution">
    <text evidence="2">The sequence shown here is derived from an EMBL/GenBank/DDBJ whole genome shotgun (WGS) entry which is preliminary data.</text>
</comment>
<gene>
    <name evidence="2" type="ORF">JIN87_11750</name>
</gene>
<name>A0A934RXZ9_9BACT</name>
<keyword evidence="3" id="KW-1185">Reference proteome</keyword>
<dbReference type="AlphaFoldDB" id="A0A934RXZ9"/>
<feature type="region of interest" description="Disordered" evidence="1">
    <location>
        <begin position="1"/>
        <end position="44"/>
    </location>
</feature>
<evidence type="ECO:0000313" key="3">
    <source>
        <dbReference type="Proteomes" id="UP000617628"/>
    </source>
</evidence>